<gene>
    <name evidence="1" type="ORF">DCAR_023492</name>
    <name evidence="2" type="ORF">DCAR_0726952</name>
</gene>
<dbReference type="EMBL" id="LNRQ01000007">
    <property type="protein sequence ID" value="KZM86358.1"/>
    <property type="molecule type" value="Genomic_DNA"/>
</dbReference>
<accession>A0A164SMY2</accession>
<dbReference type="Proteomes" id="UP000077755">
    <property type="component" value="Chromosome 7"/>
</dbReference>
<dbReference type="Gramene" id="KZM86358">
    <property type="protein sequence ID" value="KZM86358"/>
    <property type="gene ID" value="DCAR_023492"/>
</dbReference>
<reference evidence="1" key="1">
    <citation type="journal article" date="2016" name="Nat. Genet.">
        <title>A high-quality carrot genome assembly provides new insights into carotenoid accumulation and asterid genome evolution.</title>
        <authorList>
            <person name="Iorizzo M."/>
            <person name="Ellison S."/>
            <person name="Senalik D."/>
            <person name="Zeng P."/>
            <person name="Satapoomin P."/>
            <person name="Huang J."/>
            <person name="Bowman M."/>
            <person name="Iovene M."/>
            <person name="Sanseverino W."/>
            <person name="Cavagnaro P."/>
            <person name="Yildiz M."/>
            <person name="Macko-Podgorni A."/>
            <person name="Moranska E."/>
            <person name="Grzebelus E."/>
            <person name="Grzebelus D."/>
            <person name="Ashrafi H."/>
            <person name="Zheng Z."/>
            <person name="Cheng S."/>
            <person name="Spooner D."/>
            <person name="Van Deynze A."/>
            <person name="Simon P."/>
        </authorList>
    </citation>
    <scope>NUCLEOTIDE SEQUENCE [LARGE SCALE GENOMIC DNA]</scope>
    <source>
        <tissue evidence="1">Leaf</tissue>
    </source>
</reference>
<name>A0A164SMY2_DAUCS</name>
<dbReference type="EMBL" id="CP093349">
    <property type="protein sequence ID" value="WOH07522.1"/>
    <property type="molecule type" value="Genomic_DNA"/>
</dbReference>
<evidence type="ECO:0000313" key="3">
    <source>
        <dbReference type="Proteomes" id="UP000077755"/>
    </source>
</evidence>
<reference evidence="2" key="2">
    <citation type="submission" date="2022-03" db="EMBL/GenBank/DDBJ databases">
        <title>Draft title - Genomic analysis of global carrot germplasm unveils the trajectory of domestication and the origin of high carotenoid orange carrot.</title>
        <authorList>
            <person name="Iorizzo M."/>
            <person name="Ellison S."/>
            <person name="Senalik D."/>
            <person name="Macko-Podgorni A."/>
            <person name="Grzebelus D."/>
            <person name="Bostan H."/>
            <person name="Rolling W."/>
            <person name="Curaba J."/>
            <person name="Simon P."/>
        </authorList>
    </citation>
    <scope>NUCLEOTIDE SEQUENCE</scope>
    <source>
        <tissue evidence="2">Leaf</tissue>
    </source>
</reference>
<proteinExistence type="predicted"/>
<dbReference type="AlphaFoldDB" id="A0A164SMY2"/>
<evidence type="ECO:0000313" key="2">
    <source>
        <dbReference type="EMBL" id="WOH07522.1"/>
    </source>
</evidence>
<organism evidence="1">
    <name type="scientific">Daucus carota subsp. sativus</name>
    <name type="common">Carrot</name>
    <dbReference type="NCBI Taxonomy" id="79200"/>
    <lineage>
        <taxon>Eukaryota</taxon>
        <taxon>Viridiplantae</taxon>
        <taxon>Streptophyta</taxon>
        <taxon>Embryophyta</taxon>
        <taxon>Tracheophyta</taxon>
        <taxon>Spermatophyta</taxon>
        <taxon>Magnoliopsida</taxon>
        <taxon>eudicotyledons</taxon>
        <taxon>Gunneridae</taxon>
        <taxon>Pentapetalae</taxon>
        <taxon>asterids</taxon>
        <taxon>campanulids</taxon>
        <taxon>Apiales</taxon>
        <taxon>Apiaceae</taxon>
        <taxon>Apioideae</taxon>
        <taxon>Scandiceae</taxon>
        <taxon>Daucinae</taxon>
        <taxon>Daucus</taxon>
        <taxon>Daucus sect. Daucus</taxon>
    </lineage>
</organism>
<evidence type="ECO:0000313" key="1">
    <source>
        <dbReference type="EMBL" id="KZM86358.1"/>
    </source>
</evidence>
<sequence length="64" mass="7123">MSKGHTKLQVTSYYDEDGCSCQMIGGLWPVENQVPSRDNEQKEIPGFTAGESLDEKINLFLEAS</sequence>
<protein>
    <submittedName>
        <fullName evidence="1">Uncharacterized protein</fullName>
    </submittedName>
</protein>
<keyword evidence="3" id="KW-1185">Reference proteome</keyword>